<organism evidence="2 3">
    <name type="scientific">Plebeiibacterium marinum</name>
    <dbReference type="NCBI Taxonomy" id="2992111"/>
    <lineage>
        <taxon>Bacteria</taxon>
        <taxon>Pseudomonadati</taxon>
        <taxon>Bacteroidota</taxon>
        <taxon>Bacteroidia</taxon>
        <taxon>Marinilabiliales</taxon>
        <taxon>Marinilabiliaceae</taxon>
        <taxon>Plebeiibacterium</taxon>
    </lineage>
</organism>
<dbReference type="EMBL" id="JAPDPI010000077">
    <property type="protein sequence ID" value="MCW3807998.1"/>
    <property type="molecule type" value="Genomic_DNA"/>
</dbReference>
<proteinExistence type="predicted"/>
<feature type="region of interest" description="Disordered" evidence="1">
    <location>
        <begin position="137"/>
        <end position="160"/>
    </location>
</feature>
<feature type="compositionally biased region" description="Basic and acidic residues" evidence="1">
    <location>
        <begin position="150"/>
        <end position="160"/>
    </location>
</feature>
<evidence type="ECO:0000313" key="3">
    <source>
        <dbReference type="Proteomes" id="UP001207408"/>
    </source>
</evidence>
<protein>
    <submittedName>
        <fullName evidence="2">Uncharacterized protein</fullName>
    </submittedName>
</protein>
<dbReference type="AlphaFoldDB" id="A0AAE3SLV4"/>
<reference evidence="2" key="1">
    <citation type="submission" date="2022-10" db="EMBL/GenBank/DDBJ databases">
        <authorList>
            <person name="Yu W.X."/>
        </authorList>
    </citation>
    <scope>NUCLEOTIDE SEQUENCE</scope>
    <source>
        <strain evidence="2">D04</strain>
    </source>
</reference>
<dbReference type="Proteomes" id="UP001207408">
    <property type="component" value="Unassembled WGS sequence"/>
</dbReference>
<sequence>MKNEHASCVPSDVMEEVKRKLNEVKDLLGPHMSTLTKEERKTLPKMGEKTMAFVVNAHKYSKQHPELLPAYVTEKDFDVDVTDATGLLPIKDLLQQMQDEISDTTLLAGSEAYTQALLFYKNAKFAASNNVPGAKGVYDDLSSRFPSGKRKQDVSKGIEE</sequence>
<comment type="caution">
    <text evidence="2">The sequence shown here is derived from an EMBL/GenBank/DDBJ whole genome shotgun (WGS) entry which is preliminary data.</text>
</comment>
<accession>A0AAE3SLV4</accession>
<dbReference type="RefSeq" id="WP_301202524.1">
    <property type="nucleotide sequence ID" value="NZ_JAPDPI010000077.1"/>
</dbReference>
<name>A0AAE3SLV4_9BACT</name>
<evidence type="ECO:0000313" key="2">
    <source>
        <dbReference type="EMBL" id="MCW3807998.1"/>
    </source>
</evidence>
<evidence type="ECO:0000256" key="1">
    <source>
        <dbReference type="SAM" id="MobiDB-lite"/>
    </source>
</evidence>
<keyword evidence="3" id="KW-1185">Reference proteome</keyword>
<gene>
    <name evidence="2" type="ORF">OM074_20410</name>
</gene>